<evidence type="ECO:0000256" key="1">
    <source>
        <dbReference type="SAM" id="MobiDB-lite"/>
    </source>
</evidence>
<reference evidence="3" key="1">
    <citation type="submission" date="2003-08" db="EMBL/GenBank/DDBJ databases">
        <authorList>
            <person name="Birren B."/>
            <person name="Nusbaum C."/>
            <person name="Abebe A."/>
            <person name="Abouelleil A."/>
            <person name="Adekoya E."/>
            <person name="Ait-zahra M."/>
            <person name="Allen N."/>
            <person name="Allen T."/>
            <person name="An P."/>
            <person name="Anderson M."/>
            <person name="Anderson S."/>
            <person name="Arachchi H."/>
            <person name="Armbruster J."/>
            <person name="Bachantsang P."/>
            <person name="Baldwin J."/>
            <person name="Barry A."/>
            <person name="Bayul T."/>
            <person name="Blitshsteyn B."/>
            <person name="Bloom T."/>
            <person name="Blye J."/>
            <person name="Boguslavskiy L."/>
            <person name="Borowsky M."/>
            <person name="Boukhgalter B."/>
            <person name="Brunache A."/>
            <person name="Butler J."/>
            <person name="Calixte N."/>
            <person name="Calvo S."/>
            <person name="Camarata J."/>
            <person name="Campo K."/>
            <person name="Chang J."/>
            <person name="Cheshatsang Y."/>
            <person name="Citroen M."/>
            <person name="Collymore A."/>
            <person name="Considine T."/>
            <person name="Cook A."/>
            <person name="Cooke P."/>
            <person name="Corum B."/>
            <person name="Cuomo C."/>
            <person name="David R."/>
            <person name="Dawoe T."/>
            <person name="Degray S."/>
            <person name="Dodge S."/>
            <person name="Dooley K."/>
            <person name="Dorje P."/>
            <person name="Dorjee K."/>
            <person name="Dorris L."/>
            <person name="Duffey N."/>
            <person name="Dupes A."/>
            <person name="Elkins T."/>
            <person name="Engels R."/>
            <person name="Erickson J."/>
            <person name="Farina A."/>
            <person name="Faro S."/>
            <person name="Ferreira P."/>
            <person name="Fischer H."/>
            <person name="Fitzgerald M."/>
            <person name="Foley K."/>
            <person name="Gage D."/>
            <person name="Galagan J."/>
            <person name="Gearin G."/>
            <person name="Gnerre S."/>
            <person name="Gnirke A."/>
            <person name="Goyette A."/>
            <person name="Graham J."/>
            <person name="Grandbois E."/>
            <person name="Gyaltsen K."/>
            <person name="Hafez N."/>
            <person name="Hagopian D."/>
            <person name="Hagos B."/>
            <person name="Hall J."/>
            <person name="Hatcher B."/>
            <person name="Heller A."/>
            <person name="Higgins H."/>
            <person name="Honan T."/>
            <person name="Horn A."/>
            <person name="Houde N."/>
            <person name="Hughes L."/>
            <person name="Hulme W."/>
            <person name="Husby E."/>
            <person name="Iliev I."/>
            <person name="Jaffe D."/>
            <person name="Jones C."/>
            <person name="Kamal M."/>
            <person name="Kamat A."/>
            <person name="Kamvysselis M."/>
            <person name="Karlsson E."/>
            <person name="Kells C."/>
            <person name="Kieu A."/>
            <person name="Kisner P."/>
            <person name="Kodira C."/>
            <person name="Kulbokas E."/>
            <person name="Labutti K."/>
            <person name="Lama D."/>
            <person name="Landers T."/>
            <person name="Leger J."/>
            <person name="Levine S."/>
            <person name="Lewis D."/>
            <person name="Lewis T."/>
            <person name="Lindblad-toh K."/>
            <person name="Liu X."/>
            <person name="Lokyitsang T."/>
            <person name="Lokyitsang Y."/>
            <person name="Lucien O."/>
            <person name="Lui A."/>
            <person name="Ma L.J."/>
            <person name="Mabbitt R."/>
            <person name="Macdonald J."/>
            <person name="Maclean C."/>
            <person name="Major J."/>
            <person name="Manning J."/>
            <person name="Marabella R."/>
            <person name="Maru K."/>
            <person name="Matthews C."/>
            <person name="Mauceli E."/>
            <person name="Mccarthy M."/>
            <person name="Mcdonough S."/>
            <person name="Mcghee T."/>
            <person name="Meldrim J."/>
            <person name="Meneus L."/>
            <person name="Mesirov J."/>
            <person name="Mihalev A."/>
            <person name="Mihova T."/>
            <person name="Mikkelsen T."/>
            <person name="Mlenga V."/>
            <person name="Moru K."/>
            <person name="Mozes J."/>
            <person name="Mulrain L."/>
            <person name="Munson G."/>
            <person name="Naylor J."/>
            <person name="Newes C."/>
            <person name="Nguyen C."/>
            <person name="Nguyen N."/>
            <person name="Nguyen T."/>
            <person name="Nicol R."/>
            <person name="Nielsen C."/>
            <person name="Nizzari M."/>
            <person name="Norbu C."/>
            <person name="Norbu N."/>
            <person name="O'donnell P."/>
            <person name="Okoawo O."/>
            <person name="O'leary S."/>
            <person name="Omotosho B."/>
            <person name="O'neill K."/>
            <person name="Osman S."/>
            <person name="Parker S."/>
            <person name="Perrin D."/>
            <person name="Phunkhang P."/>
            <person name="Piqani B."/>
            <person name="Purcell S."/>
            <person name="Rachupka T."/>
            <person name="Ramasamy U."/>
            <person name="Rameau R."/>
            <person name="Ray V."/>
            <person name="Raymond C."/>
            <person name="Retta R."/>
            <person name="Richardson S."/>
            <person name="Rise C."/>
            <person name="Rodriguez J."/>
            <person name="Rogers J."/>
            <person name="Rogov P."/>
            <person name="Rutman M."/>
            <person name="Schupbach R."/>
            <person name="Seaman C."/>
            <person name="Settipalli S."/>
            <person name="Sharpe T."/>
            <person name="Sheridan J."/>
            <person name="Sherpa N."/>
            <person name="Shi J."/>
            <person name="Smirnov S."/>
            <person name="Smith C."/>
            <person name="Sougnez C."/>
            <person name="Spencer B."/>
            <person name="Stalker J."/>
            <person name="Stange-thomann N."/>
            <person name="Stavropoulos S."/>
            <person name="Stetson K."/>
            <person name="Stone C."/>
            <person name="Stone S."/>
            <person name="Stubbs M."/>
            <person name="Talamas J."/>
            <person name="Tchuinga P."/>
            <person name="Tenzing P."/>
            <person name="Tesfaye S."/>
            <person name="Theodore J."/>
            <person name="Thoulutsang Y."/>
            <person name="Topham K."/>
            <person name="Towey S."/>
            <person name="Tsamla T."/>
            <person name="Tsomo N."/>
            <person name="Vallee D."/>
            <person name="Vassiliev H."/>
            <person name="Venkataraman V."/>
            <person name="Vinson J."/>
            <person name="Vo A."/>
            <person name="Wade C."/>
            <person name="Wang S."/>
            <person name="Wangchuk T."/>
            <person name="Wangdi T."/>
            <person name="Whittaker C."/>
            <person name="Wilkinson J."/>
            <person name="Wu Y."/>
            <person name="Wyman D."/>
            <person name="Yadav S."/>
            <person name="Yang S."/>
            <person name="Yang X."/>
            <person name="Yeager S."/>
            <person name="Yee E."/>
            <person name="Young G."/>
            <person name="Zainoun J."/>
            <person name="Zembeck L."/>
            <person name="Zimmer A."/>
            <person name="Zody M."/>
            <person name="Lander E."/>
        </authorList>
    </citation>
    <scope>NUCLEOTIDE SEQUENCE [LARGE SCALE GENOMIC DNA]</scope>
</reference>
<sequence>LLFSTISKGYPVDSSLPGTGVQRGSTISDFGDPSTPGYPSTDYAYRVPVQDIDQFPPLPLQPIAYDDAEALLRDMGGDVAPSDWVTGLDVDQIRVGPGFYGSNATREVHLVTNNRYEVLDSYNVIGGHVLSREFVLMLKLL</sequence>
<dbReference type="PANTHER" id="PTHR10404:SF74">
    <property type="entry name" value="AMINOPEPTIDASE NAALADL1-LIKE"/>
    <property type="match status" value="1"/>
</dbReference>
<name>H2ZPG0_CIOSA</name>
<dbReference type="InterPro" id="IPR046450">
    <property type="entry name" value="PA_dom_sf"/>
</dbReference>
<dbReference type="eggNOG" id="KOG2195">
    <property type="taxonomic scope" value="Eukaryota"/>
</dbReference>
<proteinExistence type="predicted"/>
<evidence type="ECO:0000313" key="2">
    <source>
        <dbReference type="Ensembl" id="ENSCSAVP00000019476.1"/>
    </source>
</evidence>
<dbReference type="PANTHER" id="PTHR10404">
    <property type="entry name" value="N-ACETYLATED-ALPHA-LINKED ACIDIC DIPEPTIDASE"/>
    <property type="match status" value="1"/>
</dbReference>
<dbReference type="GO" id="GO:0004180">
    <property type="term" value="F:carboxypeptidase activity"/>
    <property type="evidence" value="ECO:0007669"/>
    <property type="project" value="TreeGrafter"/>
</dbReference>
<dbReference type="SUPFAM" id="SSF52025">
    <property type="entry name" value="PA domain"/>
    <property type="match status" value="1"/>
</dbReference>
<accession>H2ZPG0</accession>
<dbReference type="Proteomes" id="UP000007875">
    <property type="component" value="Unassembled WGS sequence"/>
</dbReference>
<dbReference type="AlphaFoldDB" id="H2ZPG0"/>
<organism evidence="2 3">
    <name type="scientific">Ciona savignyi</name>
    <name type="common">Pacific transparent sea squirt</name>
    <dbReference type="NCBI Taxonomy" id="51511"/>
    <lineage>
        <taxon>Eukaryota</taxon>
        <taxon>Metazoa</taxon>
        <taxon>Chordata</taxon>
        <taxon>Tunicata</taxon>
        <taxon>Ascidiacea</taxon>
        <taxon>Phlebobranchia</taxon>
        <taxon>Cionidae</taxon>
        <taxon>Ciona</taxon>
    </lineage>
</organism>
<feature type="region of interest" description="Disordered" evidence="1">
    <location>
        <begin position="14"/>
        <end position="34"/>
    </location>
</feature>
<dbReference type="HOGENOM" id="CLU_1829672_0_0_1"/>
<reference evidence="2" key="2">
    <citation type="submission" date="2025-08" db="UniProtKB">
        <authorList>
            <consortium name="Ensembl"/>
        </authorList>
    </citation>
    <scope>IDENTIFICATION</scope>
</reference>
<dbReference type="InParanoid" id="H2ZPG0"/>
<keyword evidence="3" id="KW-1185">Reference proteome</keyword>
<dbReference type="Ensembl" id="ENSCSAVT00000019686.1">
    <property type="protein sequence ID" value="ENSCSAVP00000019476.1"/>
    <property type="gene ID" value="ENSCSAVG00000011418.1"/>
</dbReference>
<protein>
    <submittedName>
        <fullName evidence="2">Uncharacterized protein</fullName>
    </submittedName>
</protein>
<dbReference type="Gene3D" id="3.50.30.30">
    <property type="match status" value="1"/>
</dbReference>
<evidence type="ECO:0000313" key="3">
    <source>
        <dbReference type="Proteomes" id="UP000007875"/>
    </source>
</evidence>
<reference evidence="2" key="3">
    <citation type="submission" date="2025-09" db="UniProtKB">
        <authorList>
            <consortium name="Ensembl"/>
        </authorList>
    </citation>
    <scope>IDENTIFICATION</scope>
</reference>
<dbReference type="STRING" id="51511.ENSCSAVP00000019476"/>
<dbReference type="GeneTree" id="ENSGT01030000234598"/>
<dbReference type="InterPro" id="IPR039373">
    <property type="entry name" value="Peptidase_M28B"/>
</dbReference>